<dbReference type="EMBL" id="AESD01000144">
    <property type="protein sequence ID" value="EHJ14451.1"/>
    <property type="molecule type" value="Genomic_DNA"/>
</dbReference>
<evidence type="ECO:0000313" key="3">
    <source>
        <dbReference type="Proteomes" id="UP000003477"/>
    </source>
</evidence>
<accession>G5J036</accession>
<protein>
    <submittedName>
        <fullName evidence="2">Uncharacterized protein</fullName>
    </submittedName>
</protein>
<organism evidence="2 3">
    <name type="scientific">Crocosphaera watsonii WH 0003</name>
    <dbReference type="NCBI Taxonomy" id="423471"/>
    <lineage>
        <taxon>Bacteria</taxon>
        <taxon>Bacillati</taxon>
        <taxon>Cyanobacteriota</taxon>
        <taxon>Cyanophyceae</taxon>
        <taxon>Oscillatoriophycideae</taxon>
        <taxon>Chroococcales</taxon>
        <taxon>Aphanothecaceae</taxon>
        <taxon>Crocosphaera</taxon>
    </lineage>
</organism>
<sequence length="62" mass="6957">MPKSANSPNQGSVGPINTTVASLDNSTRRGKVLYGKKWENDGGLKAFQSHFFQKLHEYEYII</sequence>
<proteinExistence type="predicted"/>
<comment type="caution">
    <text evidence="2">The sequence shown here is derived from an EMBL/GenBank/DDBJ whole genome shotgun (WGS) entry which is preliminary data.</text>
</comment>
<dbReference type="PATRIC" id="fig|423471.3.peg.814"/>
<feature type="region of interest" description="Disordered" evidence="1">
    <location>
        <begin position="1"/>
        <end position="22"/>
    </location>
</feature>
<dbReference type="Proteomes" id="UP000003477">
    <property type="component" value="Unassembled WGS sequence"/>
</dbReference>
<gene>
    <name evidence="2" type="ORF">CWATWH0003_0881</name>
</gene>
<name>G5J036_CROWT</name>
<evidence type="ECO:0000313" key="2">
    <source>
        <dbReference type="EMBL" id="EHJ14451.1"/>
    </source>
</evidence>
<dbReference type="AlphaFoldDB" id="G5J036"/>
<evidence type="ECO:0000256" key="1">
    <source>
        <dbReference type="SAM" id="MobiDB-lite"/>
    </source>
</evidence>
<reference evidence="2 3" key="1">
    <citation type="journal article" date="2011" name="Front. Microbiol.">
        <title>Two Strains of Crocosphaera watsonii with Highly Conserved Genomes are Distinguished by Strain-Specific Features.</title>
        <authorList>
            <person name="Bench S.R."/>
            <person name="Ilikchyan I.N."/>
            <person name="Tripp H.J."/>
            <person name="Zehr J.P."/>
        </authorList>
    </citation>
    <scope>NUCLEOTIDE SEQUENCE [LARGE SCALE GENOMIC DNA]</scope>
    <source>
        <strain evidence="2 3">WH 0003</strain>
    </source>
</reference>